<feature type="transmembrane region" description="Helical" evidence="6">
    <location>
        <begin position="213"/>
        <end position="243"/>
    </location>
</feature>
<gene>
    <name evidence="6 7" type="primary">nhaA</name>
    <name evidence="7" type="ORF">LPBF_01900</name>
</gene>
<dbReference type="OrthoDB" id="9808135at2"/>
<comment type="subcellular location">
    <subcellularLocation>
        <location evidence="1">Cell inner membrane</location>
        <topology evidence="1">Multi-pass membrane protein</topology>
    </subcellularLocation>
    <subcellularLocation>
        <location evidence="6">Cell membrane</location>
        <topology evidence="6">Multi-pass membrane protein</topology>
    </subcellularLocation>
</comment>
<keyword evidence="6" id="KW-0050">Antiport</keyword>
<accession>A0A1B9EA30</accession>
<evidence type="ECO:0000256" key="4">
    <source>
        <dbReference type="ARBA" id="ARBA00022989"/>
    </source>
</evidence>
<dbReference type="PANTHER" id="PTHR30341:SF0">
    <property type="entry name" value="NA(+)_H(+) ANTIPORTER NHAA"/>
    <property type="match status" value="1"/>
</dbReference>
<feature type="transmembrane region" description="Helical" evidence="6">
    <location>
        <begin position="365"/>
        <end position="382"/>
    </location>
</feature>
<keyword evidence="3 6" id="KW-0812">Transmembrane</keyword>
<dbReference type="EMBL" id="LVEP01000002">
    <property type="protein sequence ID" value="OCB78803.1"/>
    <property type="molecule type" value="Genomic_DNA"/>
</dbReference>
<keyword evidence="5 6" id="KW-0472">Membrane</keyword>
<feature type="transmembrane region" description="Helical" evidence="6">
    <location>
        <begin position="66"/>
        <end position="84"/>
    </location>
</feature>
<evidence type="ECO:0000256" key="5">
    <source>
        <dbReference type="ARBA" id="ARBA00023136"/>
    </source>
</evidence>
<evidence type="ECO:0000256" key="1">
    <source>
        <dbReference type="ARBA" id="ARBA00004429"/>
    </source>
</evidence>
<organism evidence="7 8">
    <name type="scientific">Flavobacterium crassostreae</name>
    <dbReference type="NCBI Taxonomy" id="1763534"/>
    <lineage>
        <taxon>Bacteria</taxon>
        <taxon>Pseudomonadati</taxon>
        <taxon>Bacteroidota</taxon>
        <taxon>Flavobacteriia</taxon>
        <taxon>Flavobacteriales</taxon>
        <taxon>Flavobacteriaceae</taxon>
        <taxon>Flavobacterium</taxon>
    </lineage>
</organism>
<feature type="transmembrane region" description="Helical" evidence="6">
    <location>
        <begin position="99"/>
        <end position="120"/>
    </location>
</feature>
<evidence type="ECO:0000256" key="6">
    <source>
        <dbReference type="HAMAP-Rule" id="MF_01844"/>
    </source>
</evidence>
<dbReference type="InterPro" id="IPR004670">
    <property type="entry name" value="NhaA"/>
</dbReference>
<dbReference type="GO" id="GO:0015385">
    <property type="term" value="F:sodium:proton antiporter activity"/>
    <property type="evidence" value="ECO:0007669"/>
    <property type="project" value="UniProtKB-UniRule"/>
</dbReference>
<evidence type="ECO:0000313" key="8">
    <source>
        <dbReference type="Proteomes" id="UP000093510"/>
    </source>
</evidence>
<dbReference type="STRING" id="1763534.GCA_001831475_01579"/>
<feature type="transmembrane region" description="Helical" evidence="6">
    <location>
        <begin position="263"/>
        <end position="284"/>
    </location>
</feature>
<comment type="caution">
    <text evidence="7">The sequence shown here is derived from an EMBL/GenBank/DDBJ whole genome shotgun (WGS) entry which is preliminary data.</text>
</comment>
<feature type="transmembrane region" description="Helical" evidence="6">
    <location>
        <begin position="27"/>
        <end position="46"/>
    </location>
</feature>
<dbReference type="Gene3D" id="1.20.1530.10">
    <property type="entry name" value="Na+/H+ antiporter like domain"/>
    <property type="match status" value="1"/>
</dbReference>
<sequence length="392" mass="42782">MKRKVKKTIKKIYNGDLFKEFFDNEKATGLILIACTLISLIMANSLFATQYLHTWHIKIGGQSLEYWINDGFMTVFFLLIGLELKREINNGELSNFKDALLPIFAALGGMFIPAGLYLLLNYGTAAQAGAGVPMATDIAFALGILSLLGNRVPLSLKIFLTALAVIDDLGAILVIAIFYTKTIVWLNLILALAVFVGLLILNRMKVRSLTLYLLGGVIMWWFMLHSGIHATITGVLLAFTIPFCNGERDSIFSALERALHKPVGFFILPLFALANTAIVINSNIGETLSQHYNIGIALGLIVGKPLGIFFCSFLAVKAGICKLPADLTWKTIASVGFLGGIGFTMSIFITLLAFEDQTIINNAKFAILASSLIAGLLGFMFLKSTLKNENIN</sequence>
<dbReference type="HAMAP" id="MF_01844">
    <property type="entry name" value="NhaA"/>
    <property type="match status" value="1"/>
</dbReference>
<comment type="similarity">
    <text evidence="6">Belongs to the NhaA Na(+)/H(+) (TC 2.A.33) antiporter family.</text>
</comment>
<dbReference type="Pfam" id="PF06965">
    <property type="entry name" value="Na_H_antiport_1"/>
    <property type="match status" value="1"/>
</dbReference>
<comment type="catalytic activity">
    <reaction evidence="6">
        <text>Na(+)(in) + 2 H(+)(out) = Na(+)(out) + 2 H(+)(in)</text>
        <dbReference type="Rhea" id="RHEA:29251"/>
        <dbReference type="ChEBI" id="CHEBI:15378"/>
        <dbReference type="ChEBI" id="CHEBI:29101"/>
    </reaction>
</comment>
<keyword evidence="8" id="KW-1185">Reference proteome</keyword>
<proteinExistence type="inferred from homology"/>
<feature type="transmembrane region" description="Helical" evidence="6">
    <location>
        <begin position="184"/>
        <end position="201"/>
    </location>
</feature>
<dbReference type="GO" id="GO:0006885">
    <property type="term" value="P:regulation of pH"/>
    <property type="evidence" value="ECO:0007669"/>
    <property type="project" value="UniProtKB-UniRule"/>
</dbReference>
<evidence type="ECO:0000256" key="3">
    <source>
        <dbReference type="ARBA" id="ARBA00022692"/>
    </source>
</evidence>
<keyword evidence="2 6" id="KW-1003">Cell membrane</keyword>
<dbReference type="PANTHER" id="PTHR30341">
    <property type="entry name" value="SODIUM ION/PROTON ANTIPORTER NHAA-RELATED"/>
    <property type="match status" value="1"/>
</dbReference>
<feature type="transmembrane region" description="Helical" evidence="6">
    <location>
        <begin position="159"/>
        <end position="178"/>
    </location>
</feature>
<feature type="transmembrane region" description="Helical" evidence="6">
    <location>
        <begin position="296"/>
        <end position="320"/>
    </location>
</feature>
<dbReference type="InterPro" id="IPR023171">
    <property type="entry name" value="Na/H_antiporter_dom_sf"/>
</dbReference>
<dbReference type="NCBIfam" id="TIGR00773">
    <property type="entry name" value="NhaA"/>
    <property type="match status" value="1"/>
</dbReference>
<evidence type="ECO:0000256" key="2">
    <source>
        <dbReference type="ARBA" id="ARBA00022475"/>
    </source>
</evidence>
<dbReference type="GO" id="GO:0005886">
    <property type="term" value="C:plasma membrane"/>
    <property type="evidence" value="ECO:0007669"/>
    <property type="project" value="UniProtKB-SubCell"/>
</dbReference>
<dbReference type="RefSeq" id="WP_066331814.1">
    <property type="nucleotide sequence ID" value="NZ_CP017688.1"/>
</dbReference>
<keyword evidence="6" id="KW-0739">Sodium transport</keyword>
<keyword evidence="4 6" id="KW-1133">Transmembrane helix</keyword>
<dbReference type="AlphaFoldDB" id="A0A1B9EA30"/>
<protein>
    <recommendedName>
        <fullName evidence="6">Na(+)/H(+) antiporter NhaA</fullName>
    </recommendedName>
    <alternativeName>
        <fullName evidence="6">Sodium/proton antiporter NhaA</fullName>
    </alternativeName>
</protein>
<dbReference type="Proteomes" id="UP000093510">
    <property type="component" value="Unassembled WGS sequence"/>
</dbReference>
<keyword evidence="6" id="KW-0406">Ion transport</keyword>
<keyword evidence="6" id="KW-0915">Sodium</keyword>
<evidence type="ECO:0000313" key="7">
    <source>
        <dbReference type="EMBL" id="OCB78803.1"/>
    </source>
</evidence>
<dbReference type="NCBIfam" id="NF007111">
    <property type="entry name" value="PRK09560.1"/>
    <property type="match status" value="1"/>
</dbReference>
<name>A0A1B9EA30_9FLAO</name>
<feature type="transmembrane region" description="Helical" evidence="6">
    <location>
        <begin position="126"/>
        <end position="147"/>
    </location>
</feature>
<keyword evidence="6" id="KW-0813">Transport</keyword>
<feature type="transmembrane region" description="Helical" evidence="6">
    <location>
        <begin position="332"/>
        <end position="353"/>
    </location>
</feature>
<comment type="function">
    <text evidence="6">Na(+)/H(+) antiporter that extrudes sodium in exchange for external protons.</text>
</comment>
<reference evidence="7 8" key="1">
    <citation type="submission" date="2016-03" db="EMBL/GenBank/DDBJ databases">
        <authorList>
            <person name="Ploux O."/>
        </authorList>
    </citation>
    <scope>NUCLEOTIDE SEQUENCE [LARGE SCALE GENOMIC DNA]</scope>
    <source>
        <strain evidence="7 8">LPB0076</strain>
    </source>
</reference>